<proteinExistence type="predicted"/>
<gene>
    <name evidence="1" type="ORF">JQ615_35690</name>
</gene>
<dbReference type="EMBL" id="JAFCJH010000060">
    <property type="protein sequence ID" value="MBR0800718.1"/>
    <property type="molecule type" value="Genomic_DNA"/>
</dbReference>
<evidence type="ECO:0000313" key="2">
    <source>
        <dbReference type="Proteomes" id="UP001315278"/>
    </source>
</evidence>
<organism evidence="1 2">
    <name type="scientific">Bradyrhizobium jicamae</name>
    <dbReference type="NCBI Taxonomy" id="280332"/>
    <lineage>
        <taxon>Bacteria</taxon>
        <taxon>Pseudomonadati</taxon>
        <taxon>Pseudomonadota</taxon>
        <taxon>Alphaproteobacteria</taxon>
        <taxon>Hyphomicrobiales</taxon>
        <taxon>Nitrobacteraceae</taxon>
        <taxon>Bradyrhizobium</taxon>
    </lineage>
</organism>
<keyword evidence="2" id="KW-1185">Reference proteome</keyword>
<reference evidence="2" key="1">
    <citation type="journal article" date="2021" name="ISME J.">
        <title>Evolutionary origin and ecological implication of a unique nif island in free-living Bradyrhizobium lineages.</title>
        <authorList>
            <person name="Tao J."/>
        </authorList>
    </citation>
    <scope>NUCLEOTIDE SEQUENCE [LARGE SCALE GENOMIC DNA]</scope>
    <source>
        <strain evidence="2">SZCCT0434</strain>
    </source>
</reference>
<comment type="caution">
    <text evidence="1">The sequence shown here is derived from an EMBL/GenBank/DDBJ whole genome shotgun (WGS) entry which is preliminary data.</text>
</comment>
<name>A0ABS5FV51_9BRAD</name>
<dbReference type="Proteomes" id="UP001315278">
    <property type="component" value="Unassembled WGS sequence"/>
</dbReference>
<accession>A0ABS5FV51</accession>
<dbReference type="RefSeq" id="WP_212397266.1">
    <property type="nucleotide sequence ID" value="NZ_JAFCJH010000060.1"/>
</dbReference>
<evidence type="ECO:0000313" key="1">
    <source>
        <dbReference type="EMBL" id="MBR0800718.1"/>
    </source>
</evidence>
<sequence length="437" mass="47864">MAHFFDPSDPFGVHYGTEPGSRIGHLPLGGTLLIGLWAGDPSLMARLNPVADDPTRVSIRSGAAGFADKADVRFYTLIGLTDDDRKIITIAARLDGDHGPIWAQMQVYIMSIAGDPLPDIGLDADCRKDGYYLDNITGAHYSRLDNGLFWVDHWRGPEVVLDFRAIKRTSDMASIYVYYRDLRDRIIHPRVMDKYTCPNIFYCVKDIDDALPMAEANQELIMLAGETIALTGLGFRPRMSPPKRPSAARPMSNAAIKRITPKVGGAIPLEEAAEVAVVSQPPARNGLRVLVVGPESEAEFQYALKVNDSGGKAVTVNPFRSGAADEFIKAGGEFVEGKIESLPQDAKFDIIREDFPYPTEWLDVPAAAARISRTKPGGTWVVVTEREGFATALEASAKLQGAKVNRYEITALDHWATPQSPHATRDASSRYILLVSP</sequence>
<protein>
    <submittedName>
        <fullName evidence="1">Uncharacterized protein</fullName>
    </submittedName>
</protein>